<dbReference type="InterPro" id="IPR000073">
    <property type="entry name" value="AB_hydrolase_1"/>
</dbReference>
<name>A0A7Y0I033_9BIFI</name>
<dbReference type="PANTHER" id="PTHR43798">
    <property type="entry name" value="MONOACYLGLYCEROL LIPASE"/>
    <property type="match status" value="1"/>
</dbReference>
<dbReference type="AlphaFoldDB" id="A0A7Y0I033"/>
<sequence length="269" mass="29897">MSDSIEAAARTLNADDEAYVVLVHGWGGSPEAWRGVEWPERWRPLAYELPGHGDRRGDRPFTIRHAADGLAEFIRTHVESDRPVIVVAHSMGGQLSLLLNAEHPELLDGEVVIDPAYGAPDTPEEVAQHRKDLNDLRERPYGTMLRFLHGAFSPYLSEAAKESILVDVGRTEPRSLADYYWDEYLSDAQVGLYPATKRVAARRTRPVLGIYRTPDRAEMEESLNPGILPCRTEAWGADHGHYLQLEAPDRLVGSIMAWAGECIPAPVAA</sequence>
<dbReference type="InterPro" id="IPR050266">
    <property type="entry name" value="AB_hydrolase_sf"/>
</dbReference>
<evidence type="ECO:0000313" key="3">
    <source>
        <dbReference type="Proteomes" id="UP000588277"/>
    </source>
</evidence>
<protein>
    <submittedName>
        <fullName evidence="2">Hydrolase</fullName>
    </submittedName>
</protein>
<evidence type="ECO:0000313" key="2">
    <source>
        <dbReference type="EMBL" id="NMN00880.1"/>
    </source>
</evidence>
<dbReference type="EMBL" id="JAAIIH010000012">
    <property type="protein sequence ID" value="NMN00880.1"/>
    <property type="molecule type" value="Genomic_DNA"/>
</dbReference>
<evidence type="ECO:0000259" key="1">
    <source>
        <dbReference type="Pfam" id="PF12697"/>
    </source>
</evidence>
<dbReference type="Proteomes" id="UP000588277">
    <property type="component" value="Unassembled WGS sequence"/>
</dbReference>
<comment type="caution">
    <text evidence="2">The sequence shown here is derived from an EMBL/GenBank/DDBJ whole genome shotgun (WGS) entry which is preliminary data.</text>
</comment>
<reference evidence="2 3" key="1">
    <citation type="submission" date="2020-02" db="EMBL/GenBank/DDBJ databases">
        <title>Characterization of phylogenetic diversity of novel bifidobacterial species isolated in Czech ZOOs.</title>
        <authorList>
            <person name="Lugli G.A."/>
            <person name="Vera N.B."/>
            <person name="Ventura M."/>
        </authorList>
    </citation>
    <scope>NUCLEOTIDE SEQUENCE [LARGE SCALE GENOMIC DNA]</scope>
    <source>
        <strain evidence="2 3">DSM 109958</strain>
    </source>
</reference>
<keyword evidence="2" id="KW-0378">Hydrolase</keyword>
<feature type="domain" description="AB hydrolase-1" evidence="1">
    <location>
        <begin position="20"/>
        <end position="252"/>
    </location>
</feature>
<dbReference type="GO" id="GO:0016787">
    <property type="term" value="F:hydrolase activity"/>
    <property type="evidence" value="ECO:0007669"/>
    <property type="project" value="UniProtKB-KW"/>
</dbReference>
<dbReference type="InterPro" id="IPR029058">
    <property type="entry name" value="AB_hydrolase_fold"/>
</dbReference>
<keyword evidence="3" id="KW-1185">Reference proteome</keyword>
<proteinExistence type="predicted"/>
<dbReference type="Pfam" id="PF12697">
    <property type="entry name" value="Abhydrolase_6"/>
    <property type="match status" value="1"/>
</dbReference>
<accession>A0A7Y0I033</accession>
<dbReference type="Gene3D" id="3.40.50.1820">
    <property type="entry name" value="alpha/beta hydrolase"/>
    <property type="match status" value="1"/>
</dbReference>
<organism evidence="2 3">
    <name type="scientific">Bifidobacterium moraviense</name>
    <dbReference type="NCBI Taxonomy" id="2675323"/>
    <lineage>
        <taxon>Bacteria</taxon>
        <taxon>Bacillati</taxon>
        <taxon>Actinomycetota</taxon>
        <taxon>Actinomycetes</taxon>
        <taxon>Bifidobacteriales</taxon>
        <taxon>Bifidobacteriaceae</taxon>
        <taxon>Bifidobacterium</taxon>
    </lineage>
</organism>
<gene>
    <name evidence="2" type="ORF">G1C96_1461</name>
</gene>
<dbReference type="SUPFAM" id="SSF53474">
    <property type="entry name" value="alpha/beta-Hydrolases"/>
    <property type="match status" value="1"/>
</dbReference>
<dbReference type="RefSeq" id="WP_169275968.1">
    <property type="nucleotide sequence ID" value="NZ_JAAIIH010000012.1"/>
</dbReference>